<dbReference type="Proteomes" id="UP000295238">
    <property type="component" value="Unassembled WGS sequence"/>
</dbReference>
<sequence length="204" mass="23268">MQTTGKLRYYEARGQKPPVAPTNKQVAHSEFLRTGKISRPNPIWMPAERLYMSYDEVARRTGQKLEAAGDVTHGRINGFHRTIQFPKILFHRTLDGSPHLGYCHVTAASTFFTPESRVSWSFYIANFFSEIGDGEIFFERINAQYSRMYFAVAIKGEPGKDIQINRTVRGNGLLFKTRDPKEAMKNVLMLGAPDHTARDIIKKL</sequence>
<dbReference type="Pfam" id="PF20361">
    <property type="entry name" value="DUF6656"/>
    <property type="match status" value="1"/>
</dbReference>
<reference evidence="2 3" key="1">
    <citation type="submission" date="2019-03" db="EMBL/GenBank/DDBJ databases">
        <title>Rhizobium sp. nov., an bacterium isolated from biocrust in Mu Us Desert.</title>
        <authorList>
            <person name="Lixiong L."/>
        </authorList>
    </citation>
    <scope>NUCLEOTIDE SEQUENCE [LARGE SCALE GENOMIC DNA]</scope>
    <source>
        <strain evidence="2 3">SPY-1</strain>
    </source>
</reference>
<dbReference type="EMBL" id="SMTL01000002">
    <property type="protein sequence ID" value="TDK37465.1"/>
    <property type="molecule type" value="Genomic_DNA"/>
</dbReference>
<dbReference type="RefSeq" id="WP_133316233.1">
    <property type="nucleotide sequence ID" value="NZ_SMTL01000002.1"/>
</dbReference>
<proteinExistence type="predicted"/>
<comment type="caution">
    <text evidence="2">The sequence shown here is derived from an EMBL/GenBank/DDBJ whole genome shotgun (WGS) entry which is preliminary data.</text>
</comment>
<gene>
    <name evidence="2" type="ORF">E2F50_11470</name>
</gene>
<evidence type="ECO:0000313" key="2">
    <source>
        <dbReference type="EMBL" id="TDK37465.1"/>
    </source>
</evidence>
<dbReference type="AlphaFoldDB" id="A0A4V3APN0"/>
<evidence type="ECO:0000256" key="1">
    <source>
        <dbReference type="SAM" id="MobiDB-lite"/>
    </source>
</evidence>
<evidence type="ECO:0000313" key="3">
    <source>
        <dbReference type="Proteomes" id="UP000295238"/>
    </source>
</evidence>
<dbReference type="OrthoDB" id="8276610at2"/>
<name>A0A4V3APN0_9HYPH</name>
<keyword evidence="3" id="KW-1185">Reference proteome</keyword>
<feature type="region of interest" description="Disordered" evidence="1">
    <location>
        <begin position="1"/>
        <end position="24"/>
    </location>
</feature>
<organism evidence="2 3">
    <name type="scientific">Rhizobium deserti</name>
    <dbReference type="NCBI Taxonomy" id="2547961"/>
    <lineage>
        <taxon>Bacteria</taxon>
        <taxon>Pseudomonadati</taxon>
        <taxon>Pseudomonadota</taxon>
        <taxon>Alphaproteobacteria</taxon>
        <taxon>Hyphomicrobiales</taxon>
        <taxon>Rhizobiaceae</taxon>
        <taxon>Rhizobium/Agrobacterium group</taxon>
        <taxon>Rhizobium</taxon>
    </lineage>
</organism>
<dbReference type="InterPro" id="IPR046597">
    <property type="entry name" value="DUF6656"/>
</dbReference>
<protein>
    <submittedName>
        <fullName evidence="2">Uncharacterized protein</fullName>
    </submittedName>
</protein>
<accession>A0A4V3APN0</accession>